<dbReference type="CDD" id="cd03109">
    <property type="entry name" value="DTBS"/>
    <property type="match status" value="1"/>
</dbReference>
<organism evidence="9 10">
    <name type="scientific">Solimonas fluminis</name>
    <dbReference type="NCBI Taxonomy" id="2086571"/>
    <lineage>
        <taxon>Bacteria</taxon>
        <taxon>Pseudomonadati</taxon>
        <taxon>Pseudomonadota</taxon>
        <taxon>Gammaproteobacteria</taxon>
        <taxon>Nevskiales</taxon>
        <taxon>Nevskiaceae</taxon>
        <taxon>Solimonas</taxon>
    </lineage>
</organism>
<dbReference type="UniPathway" id="UPA00078">
    <property type="reaction ID" value="UER00161"/>
</dbReference>
<evidence type="ECO:0000256" key="1">
    <source>
        <dbReference type="ARBA" id="ARBA00022490"/>
    </source>
</evidence>
<dbReference type="GO" id="GO:0009102">
    <property type="term" value="P:biotin biosynthetic process"/>
    <property type="evidence" value="ECO:0007669"/>
    <property type="project" value="UniProtKB-UniRule"/>
</dbReference>
<feature type="binding site" evidence="8">
    <location>
        <position position="55"/>
    </location>
    <ligand>
        <name>ATP</name>
        <dbReference type="ChEBI" id="CHEBI:30616"/>
    </ligand>
</feature>
<feature type="binding site" evidence="8">
    <location>
        <begin position="116"/>
        <end position="119"/>
    </location>
    <ligand>
        <name>ATP</name>
        <dbReference type="ChEBI" id="CHEBI:30616"/>
    </ligand>
</feature>
<evidence type="ECO:0000256" key="6">
    <source>
        <dbReference type="ARBA" id="ARBA00022840"/>
    </source>
</evidence>
<dbReference type="InterPro" id="IPR004472">
    <property type="entry name" value="DTB_synth_BioD"/>
</dbReference>
<dbReference type="AlphaFoldDB" id="A0A2S5TAW5"/>
<dbReference type="GO" id="GO:0005829">
    <property type="term" value="C:cytosol"/>
    <property type="evidence" value="ECO:0007669"/>
    <property type="project" value="TreeGrafter"/>
</dbReference>
<evidence type="ECO:0000256" key="5">
    <source>
        <dbReference type="ARBA" id="ARBA00022756"/>
    </source>
</evidence>
<comment type="caution">
    <text evidence="9">The sequence shown here is derived from an EMBL/GenBank/DDBJ whole genome shotgun (WGS) entry which is preliminary data.</text>
</comment>
<dbReference type="Proteomes" id="UP000238220">
    <property type="component" value="Unassembled WGS sequence"/>
</dbReference>
<keyword evidence="5 8" id="KW-0093">Biotin biosynthesis</keyword>
<dbReference type="PIRSF" id="PIRSF006755">
    <property type="entry name" value="DTB_synth"/>
    <property type="match status" value="1"/>
</dbReference>
<comment type="catalytic activity">
    <reaction evidence="8">
        <text>(7R,8S)-7,8-diammoniononanoate + CO2 + ATP = (4R,5S)-dethiobiotin + ADP + phosphate + 3 H(+)</text>
        <dbReference type="Rhea" id="RHEA:15805"/>
        <dbReference type="ChEBI" id="CHEBI:15378"/>
        <dbReference type="ChEBI" id="CHEBI:16526"/>
        <dbReference type="ChEBI" id="CHEBI:30616"/>
        <dbReference type="ChEBI" id="CHEBI:43474"/>
        <dbReference type="ChEBI" id="CHEBI:149469"/>
        <dbReference type="ChEBI" id="CHEBI:149473"/>
        <dbReference type="ChEBI" id="CHEBI:456216"/>
        <dbReference type="EC" id="6.3.3.3"/>
    </reaction>
</comment>
<dbReference type="PANTHER" id="PTHR43210:SF5">
    <property type="entry name" value="DETHIOBIOTIN SYNTHETASE"/>
    <property type="match status" value="1"/>
</dbReference>
<comment type="function">
    <text evidence="8">Catalyzes a mechanistically unusual reaction, the ATP-dependent insertion of CO2 between the N7 and N8 nitrogen atoms of 7,8-diaminopelargonic acid (DAPA, also called 7,8-diammoniononanoate) to form a ureido ring.</text>
</comment>
<feature type="binding site" evidence="8">
    <location>
        <begin position="13"/>
        <end position="18"/>
    </location>
    <ligand>
        <name>ATP</name>
        <dbReference type="ChEBI" id="CHEBI:30616"/>
    </ligand>
</feature>
<keyword evidence="10" id="KW-1185">Reference proteome</keyword>
<gene>
    <name evidence="8 9" type="primary">bioD</name>
    <name evidence="9" type="ORF">C3942_19895</name>
</gene>
<evidence type="ECO:0000256" key="2">
    <source>
        <dbReference type="ARBA" id="ARBA00022598"/>
    </source>
</evidence>
<protein>
    <recommendedName>
        <fullName evidence="8">ATP-dependent dethiobiotin synthetase BioD</fullName>
        <ecNumber evidence="8">6.3.3.3</ecNumber>
    </recommendedName>
    <alternativeName>
        <fullName evidence="8">DTB synthetase</fullName>
        <shortName evidence="8">DTBS</shortName>
    </alternativeName>
    <alternativeName>
        <fullName evidence="8">Dethiobiotin synthase</fullName>
    </alternativeName>
</protein>
<feature type="binding site" evidence="8">
    <location>
        <position position="17"/>
    </location>
    <ligand>
        <name>Mg(2+)</name>
        <dbReference type="ChEBI" id="CHEBI:18420"/>
    </ligand>
</feature>
<dbReference type="NCBIfam" id="TIGR00347">
    <property type="entry name" value="bioD"/>
    <property type="match status" value="1"/>
</dbReference>
<comment type="similarity">
    <text evidence="8">Belongs to the dethiobiotin synthetase family.</text>
</comment>
<dbReference type="PANTHER" id="PTHR43210">
    <property type="entry name" value="DETHIOBIOTIN SYNTHETASE"/>
    <property type="match status" value="1"/>
</dbReference>
<feature type="binding site" evidence="8">
    <location>
        <position position="55"/>
    </location>
    <ligand>
        <name>Mg(2+)</name>
        <dbReference type="ChEBI" id="CHEBI:18420"/>
    </ligand>
</feature>
<dbReference type="Gene3D" id="3.40.50.300">
    <property type="entry name" value="P-loop containing nucleotide triphosphate hydrolases"/>
    <property type="match status" value="1"/>
</dbReference>
<comment type="subunit">
    <text evidence="8">Homodimer.</text>
</comment>
<evidence type="ECO:0000256" key="7">
    <source>
        <dbReference type="ARBA" id="ARBA00022842"/>
    </source>
</evidence>
<keyword evidence="3 8" id="KW-0479">Metal-binding</keyword>
<accession>A0A2S5TAW5</accession>
<dbReference type="GO" id="GO:0004141">
    <property type="term" value="F:dethiobiotin synthase activity"/>
    <property type="evidence" value="ECO:0007669"/>
    <property type="project" value="UniProtKB-UniRule"/>
</dbReference>
<keyword evidence="7 8" id="KW-0460">Magnesium</keyword>
<comment type="caution">
    <text evidence="8">Lacks conserved residue(s) required for the propagation of feature annotation.</text>
</comment>
<keyword evidence="1 8" id="KW-0963">Cytoplasm</keyword>
<dbReference type="FunFam" id="3.40.50.300:FF:000292">
    <property type="entry name" value="ATP-dependent dethiobiotin synthetase BioD"/>
    <property type="match status" value="1"/>
</dbReference>
<dbReference type="HAMAP" id="MF_00336">
    <property type="entry name" value="BioD"/>
    <property type="match status" value="1"/>
</dbReference>
<comment type="subcellular location">
    <subcellularLocation>
        <location evidence="8">Cytoplasm</location>
    </subcellularLocation>
</comment>
<dbReference type="SUPFAM" id="SSF52540">
    <property type="entry name" value="P-loop containing nucleoside triphosphate hydrolases"/>
    <property type="match status" value="1"/>
</dbReference>
<dbReference type="InterPro" id="IPR027417">
    <property type="entry name" value="P-loop_NTPase"/>
</dbReference>
<dbReference type="GO" id="GO:0005524">
    <property type="term" value="F:ATP binding"/>
    <property type="evidence" value="ECO:0007669"/>
    <property type="project" value="UniProtKB-UniRule"/>
</dbReference>
<reference evidence="9 10" key="1">
    <citation type="submission" date="2018-02" db="EMBL/GenBank/DDBJ databases">
        <title>Genome sequencing of Solimonas sp. HR-BB.</title>
        <authorList>
            <person name="Lee Y."/>
            <person name="Jeon C.O."/>
        </authorList>
    </citation>
    <scope>NUCLEOTIDE SEQUENCE [LARGE SCALE GENOMIC DNA]</scope>
    <source>
        <strain evidence="9 10">HR-BB</strain>
    </source>
</reference>
<dbReference type="Pfam" id="PF13500">
    <property type="entry name" value="AAA_26"/>
    <property type="match status" value="1"/>
</dbReference>
<dbReference type="GO" id="GO:0000287">
    <property type="term" value="F:magnesium ion binding"/>
    <property type="evidence" value="ECO:0007669"/>
    <property type="project" value="UniProtKB-UniRule"/>
</dbReference>
<dbReference type="GO" id="GO:0042803">
    <property type="term" value="F:protein homodimerization activity"/>
    <property type="evidence" value="ECO:0007669"/>
    <property type="project" value="UniProtKB-ARBA"/>
</dbReference>
<keyword evidence="6 8" id="KW-0067">ATP-binding</keyword>
<keyword evidence="4 8" id="KW-0547">Nucleotide-binding</keyword>
<dbReference type="OrthoDB" id="9802097at2"/>
<feature type="active site" evidence="8">
    <location>
        <position position="38"/>
    </location>
</feature>
<keyword evidence="2 8" id="KW-0436">Ligase</keyword>
<comment type="pathway">
    <text evidence="8">Cofactor biosynthesis; biotin biosynthesis; biotin from 7,8-diaminononanoate: step 1/2.</text>
</comment>
<evidence type="ECO:0000313" key="10">
    <source>
        <dbReference type="Proteomes" id="UP000238220"/>
    </source>
</evidence>
<sequence>MTSTLFVTATDTGAGKTLAACGLLRALRAQGYRACGFKPVAAGGMQTPQGLRNEDALALQDAGGTDEPYELINPCLLREPAAPHLAAELEGRRIRRADLDVAQRELASRHEVIVAEGAGGWQVPLDEVWTLGSWVAEREWPVILVVGMRLGCLNHALLSAESITRRAKLAGWIANVLPPQMPLLEGNIETLRRRFAAPLLGVIPAGADAAGAGRALDLAPLERFLRPPPAPEPDGDA</sequence>
<evidence type="ECO:0000313" key="9">
    <source>
        <dbReference type="EMBL" id="PPE72161.1"/>
    </source>
</evidence>
<evidence type="ECO:0000256" key="8">
    <source>
        <dbReference type="HAMAP-Rule" id="MF_00336"/>
    </source>
</evidence>
<name>A0A2S5TAW5_9GAMM</name>
<dbReference type="EC" id="6.3.3.3" evidence="8"/>
<comment type="cofactor">
    <cofactor evidence="8">
        <name>Mg(2+)</name>
        <dbReference type="ChEBI" id="CHEBI:18420"/>
    </cofactor>
</comment>
<evidence type="ECO:0000256" key="3">
    <source>
        <dbReference type="ARBA" id="ARBA00022723"/>
    </source>
</evidence>
<proteinExistence type="inferred from homology"/>
<evidence type="ECO:0000256" key="4">
    <source>
        <dbReference type="ARBA" id="ARBA00022741"/>
    </source>
</evidence>
<feature type="binding site" evidence="8">
    <location>
        <position position="116"/>
    </location>
    <ligand>
        <name>Mg(2+)</name>
        <dbReference type="ChEBI" id="CHEBI:18420"/>
    </ligand>
</feature>
<dbReference type="EMBL" id="PSNW01000015">
    <property type="protein sequence ID" value="PPE72161.1"/>
    <property type="molecule type" value="Genomic_DNA"/>
</dbReference>
<dbReference type="RefSeq" id="WP_104232121.1">
    <property type="nucleotide sequence ID" value="NZ_PSNW01000015.1"/>
</dbReference>